<evidence type="ECO:0000256" key="4">
    <source>
        <dbReference type="ARBA" id="ARBA00023136"/>
    </source>
</evidence>
<keyword evidence="2 5" id="KW-0812">Transmembrane</keyword>
<dbReference type="GO" id="GO:0032259">
    <property type="term" value="P:methylation"/>
    <property type="evidence" value="ECO:0007669"/>
    <property type="project" value="UniProtKB-KW"/>
</dbReference>
<name>A0ABV5LRP3_9ACTN</name>
<dbReference type="GO" id="GO:0004671">
    <property type="term" value="F:protein C-terminal S-isoprenylcysteine carboxyl O-methyltransferase activity"/>
    <property type="evidence" value="ECO:0007669"/>
    <property type="project" value="UniProtKB-EC"/>
</dbReference>
<dbReference type="InterPro" id="IPR007318">
    <property type="entry name" value="Phopholipid_MeTrfase"/>
</dbReference>
<organism evidence="6 7">
    <name type="scientific">Kineococcus gynurae</name>
    <dbReference type="NCBI Taxonomy" id="452979"/>
    <lineage>
        <taxon>Bacteria</taxon>
        <taxon>Bacillati</taxon>
        <taxon>Actinomycetota</taxon>
        <taxon>Actinomycetes</taxon>
        <taxon>Kineosporiales</taxon>
        <taxon>Kineosporiaceae</taxon>
        <taxon>Kineococcus</taxon>
    </lineage>
</organism>
<reference evidence="6 7" key="1">
    <citation type="submission" date="2024-09" db="EMBL/GenBank/DDBJ databases">
        <authorList>
            <person name="Sun Q."/>
            <person name="Mori K."/>
        </authorList>
    </citation>
    <scope>NUCLEOTIDE SEQUENCE [LARGE SCALE GENOMIC DNA]</scope>
    <source>
        <strain evidence="6 7">TISTR 1856</strain>
    </source>
</reference>
<sequence>MRLYRLARPASAGRHLRATFGWMVLVWFLALVALPVVVTTGERWLGIARVEIPGAPVWAAVVLVPASLIGIRCATVMARGEGTPVPFDAAARLVVEGPYRFVRNPMAVTGIAQTVGVALLLGSPGYFLVPPVGALVWHVVIRPSEERFLERCFGQAYRDYRDRVPLWVPRRRPLPRSGGQAPM</sequence>
<proteinExistence type="predicted"/>
<evidence type="ECO:0000256" key="2">
    <source>
        <dbReference type="ARBA" id="ARBA00022692"/>
    </source>
</evidence>
<dbReference type="Pfam" id="PF04191">
    <property type="entry name" value="PEMT"/>
    <property type="match status" value="1"/>
</dbReference>
<accession>A0ABV5LRP3</accession>
<dbReference type="Gene3D" id="1.20.120.1630">
    <property type="match status" value="1"/>
</dbReference>
<evidence type="ECO:0000256" key="3">
    <source>
        <dbReference type="ARBA" id="ARBA00022989"/>
    </source>
</evidence>
<keyword evidence="6" id="KW-0808">Transferase</keyword>
<evidence type="ECO:0000313" key="6">
    <source>
        <dbReference type="EMBL" id="MFB9376757.1"/>
    </source>
</evidence>
<evidence type="ECO:0000256" key="5">
    <source>
        <dbReference type="SAM" id="Phobius"/>
    </source>
</evidence>
<comment type="subcellular location">
    <subcellularLocation>
        <location evidence="1">Endomembrane system</location>
        <topology evidence="1">Multi-pass membrane protein</topology>
    </subcellularLocation>
</comment>
<dbReference type="EMBL" id="JBHMDM010000004">
    <property type="protein sequence ID" value="MFB9376757.1"/>
    <property type="molecule type" value="Genomic_DNA"/>
</dbReference>
<feature type="transmembrane region" description="Helical" evidence="5">
    <location>
        <begin position="20"/>
        <end position="38"/>
    </location>
</feature>
<dbReference type="RefSeq" id="WP_380135826.1">
    <property type="nucleotide sequence ID" value="NZ_JBHLUI010000003.1"/>
</dbReference>
<evidence type="ECO:0000256" key="1">
    <source>
        <dbReference type="ARBA" id="ARBA00004127"/>
    </source>
</evidence>
<keyword evidence="6" id="KW-0489">Methyltransferase</keyword>
<keyword evidence="3 5" id="KW-1133">Transmembrane helix</keyword>
<feature type="transmembrane region" description="Helical" evidence="5">
    <location>
        <begin position="58"/>
        <end position="78"/>
    </location>
</feature>
<dbReference type="Proteomes" id="UP001589748">
    <property type="component" value="Unassembled WGS sequence"/>
</dbReference>
<protein>
    <submittedName>
        <fullName evidence="6">Methyltransferase family protein</fullName>
        <ecNumber evidence="6">2.1.1.100</ecNumber>
        <ecNumber evidence="6">2.1.1.334</ecNumber>
    </submittedName>
</protein>
<gene>
    <name evidence="6" type="ORF">ACFFVI_07225</name>
</gene>
<keyword evidence="7" id="KW-1185">Reference proteome</keyword>
<comment type="caution">
    <text evidence="6">The sequence shown here is derived from an EMBL/GenBank/DDBJ whole genome shotgun (WGS) entry which is preliminary data.</text>
</comment>
<keyword evidence="4 5" id="KW-0472">Membrane</keyword>
<evidence type="ECO:0000313" key="7">
    <source>
        <dbReference type="Proteomes" id="UP001589748"/>
    </source>
</evidence>
<dbReference type="EC" id="2.1.1.100" evidence="6"/>
<dbReference type="EC" id="2.1.1.334" evidence="6"/>